<dbReference type="Gene3D" id="3.10.290.10">
    <property type="entry name" value="RNA-binding S4 domain"/>
    <property type="match status" value="1"/>
</dbReference>
<comment type="caution">
    <text evidence="1">The sequence shown here is derived from an EMBL/GenBank/DDBJ whole genome shotgun (WGS) entry which is preliminary data.</text>
</comment>
<dbReference type="CDD" id="cd00165">
    <property type="entry name" value="S4"/>
    <property type="match status" value="1"/>
</dbReference>
<dbReference type="AlphaFoldDB" id="A0A644UQW8"/>
<accession>A0A644UQW8</accession>
<dbReference type="InterPro" id="IPR036986">
    <property type="entry name" value="S4_RNA-bd_sf"/>
</dbReference>
<proteinExistence type="predicted"/>
<organism evidence="1">
    <name type="scientific">bioreactor metagenome</name>
    <dbReference type="NCBI Taxonomy" id="1076179"/>
    <lineage>
        <taxon>unclassified sequences</taxon>
        <taxon>metagenomes</taxon>
        <taxon>ecological metagenomes</taxon>
    </lineage>
</organism>
<reference evidence="1" key="1">
    <citation type="submission" date="2019-08" db="EMBL/GenBank/DDBJ databases">
        <authorList>
            <person name="Kucharzyk K."/>
            <person name="Murdoch R.W."/>
            <person name="Higgins S."/>
            <person name="Loffler F."/>
        </authorList>
    </citation>
    <scope>NUCLEOTIDE SEQUENCE</scope>
</reference>
<evidence type="ECO:0000313" key="1">
    <source>
        <dbReference type="EMBL" id="MPL81093.1"/>
    </source>
</evidence>
<sequence length="71" mass="8310">MKTQFPLRKDQEYIHLIQLLKATNMVDNGALAQELVVEGEVKVNGEVEYQKRKKIRKGDKVEIWEEVIEVI</sequence>
<name>A0A644UQW8_9ZZZZ</name>
<evidence type="ECO:0008006" key="2">
    <source>
        <dbReference type="Google" id="ProtNLM"/>
    </source>
</evidence>
<gene>
    <name evidence="1" type="ORF">SDC9_27002</name>
</gene>
<dbReference type="GO" id="GO:0003723">
    <property type="term" value="F:RNA binding"/>
    <property type="evidence" value="ECO:0007669"/>
    <property type="project" value="InterPro"/>
</dbReference>
<dbReference type="Pfam" id="PF13275">
    <property type="entry name" value="S4_2"/>
    <property type="match status" value="1"/>
</dbReference>
<dbReference type="SUPFAM" id="SSF55174">
    <property type="entry name" value="Alpha-L RNA-binding motif"/>
    <property type="match status" value="1"/>
</dbReference>
<protein>
    <recommendedName>
        <fullName evidence="2">RNA-binding S4 domain-containing protein</fullName>
    </recommendedName>
</protein>
<dbReference type="PROSITE" id="PS50889">
    <property type="entry name" value="S4"/>
    <property type="match status" value="1"/>
</dbReference>
<dbReference type="EMBL" id="VSSQ01000145">
    <property type="protein sequence ID" value="MPL81093.1"/>
    <property type="molecule type" value="Genomic_DNA"/>
</dbReference>